<keyword evidence="18" id="KW-1185">Reference proteome</keyword>
<dbReference type="EMBL" id="VOQQ01000001">
    <property type="protein sequence ID" value="TXC62875.1"/>
    <property type="molecule type" value="Genomic_DNA"/>
</dbReference>
<dbReference type="AlphaFoldDB" id="A0A5C6TSK3"/>
<evidence type="ECO:0000256" key="8">
    <source>
        <dbReference type="ARBA" id="ARBA00022532"/>
    </source>
</evidence>
<comment type="pathway">
    <text evidence="4">Carbohydrate metabolism; tricarboxylic acid cycle.</text>
</comment>
<dbReference type="SUPFAM" id="SSF81343">
    <property type="entry name" value="Fumarate reductase respiratory complex transmembrane subunits"/>
    <property type="match status" value="1"/>
</dbReference>
<comment type="function">
    <text evidence="2">Membrane-anchoring subunit of succinate dehydrogenase (SDH).</text>
</comment>
<evidence type="ECO:0000256" key="11">
    <source>
        <dbReference type="ARBA" id="ARBA00022723"/>
    </source>
</evidence>
<evidence type="ECO:0000256" key="12">
    <source>
        <dbReference type="ARBA" id="ARBA00022982"/>
    </source>
</evidence>
<keyword evidence="12" id="KW-0249">Electron transport</keyword>
<evidence type="ECO:0000256" key="3">
    <source>
        <dbReference type="ARBA" id="ARBA00004141"/>
    </source>
</evidence>
<keyword evidence="8" id="KW-0816">Tricarboxylic acid cycle</keyword>
<dbReference type="Proteomes" id="UP000321249">
    <property type="component" value="Unassembled WGS sequence"/>
</dbReference>
<keyword evidence="11" id="KW-0479">Metal-binding</keyword>
<dbReference type="Gene3D" id="1.20.1300.10">
    <property type="entry name" value="Fumarate reductase/succinate dehydrogenase, transmembrane subunit"/>
    <property type="match status" value="1"/>
</dbReference>
<evidence type="ECO:0000256" key="6">
    <source>
        <dbReference type="ARBA" id="ARBA00019425"/>
    </source>
</evidence>
<comment type="cofactor">
    <cofactor evidence="1">
        <name>heme</name>
        <dbReference type="ChEBI" id="CHEBI:30413"/>
    </cofactor>
</comment>
<keyword evidence="7" id="KW-0813">Transport</keyword>
<dbReference type="GO" id="GO:0016020">
    <property type="term" value="C:membrane"/>
    <property type="evidence" value="ECO:0007669"/>
    <property type="project" value="UniProtKB-SubCell"/>
</dbReference>
<evidence type="ECO:0000256" key="15">
    <source>
        <dbReference type="ARBA" id="ARBA00023136"/>
    </source>
</evidence>
<evidence type="ECO:0000256" key="9">
    <source>
        <dbReference type="ARBA" id="ARBA00022617"/>
    </source>
</evidence>
<gene>
    <name evidence="17" type="primary">sdhD</name>
    <name evidence="17" type="ORF">FRZ32_03850</name>
</gene>
<name>A0A5C6TSK3_9SPHN</name>
<comment type="caution">
    <text evidence="17">The sequence shown here is derived from an EMBL/GenBank/DDBJ whole genome shotgun (WGS) entry which is preliminary data.</text>
</comment>
<reference evidence="17 18" key="1">
    <citation type="journal article" date="2015" name="J. Microbiol.">
        <title>Sphingosinicella ginsenosidimutans sp. nov., with ginsenoside converting activity.</title>
        <authorList>
            <person name="Kim J.K."/>
            <person name="Kang M.S."/>
            <person name="Park S.C."/>
            <person name="Kim K.M."/>
            <person name="Choi K."/>
            <person name="Yoon M.H."/>
            <person name="Im W.T."/>
        </authorList>
    </citation>
    <scope>NUCLEOTIDE SEQUENCE [LARGE SCALE GENOMIC DNA]</scope>
    <source>
        <strain evidence="17 18">BS-11</strain>
    </source>
</reference>
<evidence type="ECO:0000313" key="18">
    <source>
        <dbReference type="Proteomes" id="UP000321249"/>
    </source>
</evidence>
<comment type="subcellular location">
    <subcellularLocation>
        <location evidence="3">Membrane</location>
        <topology evidence="3">Multi-pass membrane protein</topology>
    </subcellularLocation>
</comment>
<evidence type="ECO:0000256" key="14">
    <source>
        <dbReference type="ARBA" id="ARBA00023004"/>
    </source>
</evidence>
<keyword evidence="10 16" id="KW-0812">Transmembrane</keyword>
<feature type="transmembrane region" description="Helical" evidence="16">
    <location>
        <begin position="57"/>
        <end position="77"/>
    </location>
</feature>
<proteinExistence type="predicted"/>
<dbReference type="InterPro" id="IPR034804">
    <property type="entry name" value="SQR/QFR_C/D"/>
</dbReference>
<evidence type="ECO:0000313" key="17">
    <source>
        <dbReference type="EMBL" id="TXC62875.1"/>
    </source>
</evidence>
<evidence type="ECO:0000256" key="1">
    <source>
        <dbReference type="ARBA" id="ARBA00001971"/>
    </source>
</evidence>
<sequence length="127" mass="14087">METPLGQVRGLGSAKQGGHHWWIERLVSVATLVLFVWLAVSLWRLPDLGYATINEWLHGTLAAVPMLLLIVATFWHLKMGLQVVIEDYVHEEGDRFFWLLVINFASIFGGALAAFAVLKIAFSVAAA</sequence>
<keyword evidence="9" id="KW-0349">Heme</keyword>
<evidence type="ECO:0000256" key="4">
    <source>
        <dbReference type="ARBA" id="ARBA00005163"/>
    </source>
</evidence>
<dbReference type="NCBIfam" id="TIGR02968">
    <property type="entry name" value="succ_dehyd_anc"/>
    <property type="match status" value="1"/>
</dbReference>
<keyword evidence="15 16" id="KW-0472">Membrane</keyword>
<dbReference type="GO" id="GO:0046872">
    <property type="term" value="F:metal ion binding"/>
    <property type="evidence" value="ECO:0007669"/>
    <property type="project" value="UniProtKB-KW"/>
</dbReference>
<feature type="transmembrane region" description="Helical" evidence="16">
    <location>
        <begin position="26"/>
        <end position="45"/>
    </location>
</feature>
<feature type="transmembrane region" description="Helical" evidence="16">
    <location>
        <begin position="97"/>
        <end position="122"/>
    </location>
</feature>
<comment type="subunit">
    <text evidence="5">Part of an enzyme complex containing four subunits: a flavoprotein, an iron-sulfur protein, plus two membrane-anchoring proteins, SdhC and SdhD.</text>
</comment>
<keyword evidence="14" id="KW-0408">Iron</keyword>
<dbReference type="UniPathway" id="UPA00223"/>
<evidence type="ECO:0000256" key="16">
    <source>
        <dbReference type="SAM" id="Phobius"/>
    </source>
</evidence>
<keyword evidence="13 16" id="KW-1133">Transmembrane helix</keyword>
<dbReference type="GO" id="GO:0006099">
    <property type="term" value="P:tricarboxylic acid cycle"/>
    <property type="evidence" value="ECO:0007669"/>
    <property type="project" value="UniProtKB-UniPathway"/>
</dbReference>
<evidence type="ECO:0000256" key="7">
    <source>
        <dbReference type="ARBA" id="ARBA00022448"/>
    </source>
</evidence>
<accession>A0A5C6TSK3</accession>
<protein>
    <recommendedName>
        <fullName evidence="6">Succinate dehydrogenase hydrophobic membrane anchor subunit</fullName>
    </recommendedName>
</protein>
<dbReference type="RefSeq" id="WP_147042262.1">
    <property type="nucleotide sequence ID" value="NZ_BAABIR010000002.1"/>
</dbReference>
<evidence type="ECO:0000256" key="13">
    <source>
        <dbReference type="ARBA" id="ARBA00022989"/>
    </source>
</evidence>
<dbReference type="CDD" id="cd03495">
    <property type="entry name" value="SQR_TypeC_SdhD_like"/>
    <property type="match status" value="1"/>
</dbReference>
<dbReference type="GO" id="GO:0020037">
    <property type="term" value="F:heme binding"/>
    <property type="evidence" value="ECO:0007669"/>
    <property type="project" value="InterPro"/>
</dbReference>
<dbReference type="InterPro" id="IPR000701">
    <property type="entry name" value="SuccDH_FuR_B_TM-su"/>
</dbReference>
<evidence type="ECO:0000256" key="2">
    <source>
        <dbReference type="ARBA" id="ARBA00004050"/>
    </source>
</evidence>
<organism evidence="17 18">
    <name type="scientific">Allosphingosinicella ginsenosidimutans</name>
    <dbReference type="NCBI Taxonomy" id="1176539"/>
    <lineage>
        <taxon>Bacteria</taxon>
        <taxon>Pseudomonadati</taxon>
        <taxon>Pseudomonadota</taxon>
        <taxon>Alphaproteobacteria</taxon>
        <taxon>Sphingomonadales</taxon>
        <taxon>Sphingomonadaceae</taxon>
        <taxon>Allosphingosinicella</taxon>
    </lineage>
</organism>
<dbReference type="Pfam" id="PF01127">
    <property type="entry name" value="Sdh_cyt"/>
    <property type="match status" value="1"/>
</dbReference>
<evidence type="ECO:0000256" key="5">
    <source>
        <dbReference type="ARBA" id="ARBA00011558"/>
    </source>
</evidence>
<evidence type="ECO:0000256" key="10">
    <source>
        <dbReference type="ARBA" id="ARBA00022692"/>
    </source>
</evidence>
<dbReference type="InterPro" id="IPR014312">
    <property type="entry name" value="Succ_DH_anchor"/>
</dbReference>
<dbReference type="OrthoDB" id="9809280at2"/>